<keyword evidence="8" id="KW-1133">Transmembrane helix</keyword>
<keyword evidence="4" id="KW-1003">Cell membrane</keyword>
<feature type="region of interest" description="Disordered" evidence="10">
    <location>
        <begin position="1"/>
        <end position="30"/>
    </location>
</feature>
<dbReference type="SUPFAM" id="SSF74653">
    <property type="entry name" value="TolA/TonB C-terminal domain"/>
    <property type="match status" value="1"/>
</dbReference>
<dbReference type="PANTHER" id="PTHR33446">
    <property type="entry name" value="PROTEIN TONB-RELATED"/>
    <property type="match status" value="1"/>
</dbReference>
<dbReference type="PANTHER" id="PTHR33446:SF2">
    <property type="entry name" value="PROTEIN TONB"/>
    <property type="match status" value="1"/>
</dbReference>
<keyword evidence="3" id="KW-0813">Transport</keyword>
<feature type="domain" description="TonB C-terminal" evidence="11">
    <location>
        <begin position="32"/>
        <end position="123"/>
    </location>
</feature>
<accession>K9HNP0</accession>
<keyword evidence="6" id="KW-0812">Transmembrane</keyword>
<keyword evidence="5" id="KW-0997">Cell inner membrane</keyword>
<dbReference type="Pfam" id="PF03544">
    <property type="entry name" value="TonB_C"/>
    <property type="match status" value="1"/>
</dbReference>
<dbReference type="PROSITE" id="PS52015">
    <property type="entry name" value="TONB_CTD"/>
    <property type="match status" value="1"/>
</dbReference>
<dbReference type="GO" id="GO:0031992">
    <property type="term" value="F:energy transducer activity"/>
    <property type="evidence" value="ECO:0007669"/>
    <property type="project" value="TreeGrafter"/>
</dbReference>
<evidence type="ECO:0000313" key="13">
    <source>
        <dbReference type="Proteomes" id="UP000009881"/>
    </source>
</evidence>
<evidence type="ECO:0000256" key="6">
    <source>
        <dbReference type="ARBA" id="ARBA00022692"/>
    </source>
</evidence>
<dbReference type="InterPro" id="IPR051045">
    <property type="entry name" value="TonB-dependent_transducer"/>
</dbReference>
<dbReference type="GO" id="GO:0098797">
    <property type="term" value="C:plasma membrane protein complex"/>
    <property type="evidence" value="ECO:0007669"/>
    <property type="project" value="TreeGrafter"/>
</dbReference>
<evidence type="ECO:0000256" key="5">
    <source>
        <dbReference type="ARBA" id="ARBA00022519"/>
    </source>
</evidence>
<keyword evidence="7" id="KW-0653">Protein transport</keyword>
<dbReference type="NCBIfam" id="TIGR01352">
    <property type="entry name" value="tonB_Cterm"/>
    <property type="match status" value="1"/>
</dbReference>
<sequence>MGEGGVSGAGSTAAQGTAEARTGGGTPGERRDYIALIQTWLERHKEYPRRARLRRQEGTVVLRFVIDRQGAVLSHRIERGSGHSALDDEVEKMIRRASPLPAMPPGVAGETLEIAVPVVFALR</sequence>
<name>K9HNP0_9PROT</name>
<comment type="subcellular location">
    <subcellularLocation>
        <location evidence="1">Cell inner membrane</location>
        <topology evidence="1">Single-pass membrane protein</topology>
        <orientation evidence="1">Periplasmic side</orientation>
    </subcellularLocation>
</comment>
<protein>
    <submittedName>
        <fullName evidence="12">Periplasmic binding protein TonB</fullName>
    </submittedName>
</protein>
<dbReference type="GO" id="GO:0015031">
    <property type="term" value="P:protein transport"/>
    <property type="evidence" value="ECO:0007669"/>
    <property type="project" value="UniProtKB-KW"/>
</dbReference>
<evidence type="ECO:0000313" key="12">
    <source>
        <dbReference type="EMBL" id="EKV30096.1"/>
    </source>
</evidence>
<feature type="compositionally biased region" description="Low complexity" evidence="10">
    <location>
        <begin position="9"/>
        <end position="20"/>
    </location>
</feature>
<evidence type="ECO:0000256" key="8">
    <source>
        <dbReference type="ARBA" id="ARBA00022989"/>
    </source>
</evidence>
<reference evidence="12 13" key="1">
    <citation type="journal article" date="2013" name="Genome Announc.">
        <title>Draft Genome Sequence of an Alphaproteobacterium, Caenispirillum salinarum AK4(T), Isolated from a Solar Saltern.</title>
        <authorList>
            <person name="Khatri I."/>
            <person name="Singh A."/>
            <person name="Korpole S."/>
            <person name="Pinnaka A.K."/>
            <person name="Subramanian S."/>
        </authorList>
    </citation>
    <scope>NUCLEOTIDE SEQUENCE [LARGE SCALE GENOMIC DNA]</scope>
    <source>
        <strain evidence="12 13">AK4</strain>
    </source>
</reference>
<dbReference type="GO" id="GO:0055085">
    <property type="term" value="P:transmembrane transport"/>
    <property type="evidence" value="ECO:0007669"/>
    <property type="project" value="InterPro"/>
</dbReference>
<evidence type="ECO:0000256" key="7">
    <source>
        <dbReference type="ARBA" id="ARBA00022927"/>
    </source>
</evidence>
<dbReference type="Proteomes" id="UP000009881">
    <property type="component" value="Unassembled WGS sequence"/>
</dbReference>
<evidence type="ECO:0000256" key="9">
    <source>
        <dbReference type="ARBA" id="ARBA00023136"/>
    </source>
</evidence>
<dbReference type="Gene3D" id="3.30.1150.10">
    <property type="match status" value="1"/>
</dbReference>
<evidence type="ECO:0000256" key="2">
    <source>
        <dbReference type="ARBA" id="ARBA00006555"/>
    </source>
</evidence>
<dbReference type="EMBL" id="ANHY01000010">
    <property type="protein sequence ID" value="EKV30096.1"/>
    <property type="molecule type" value="Genomic_DNA"/>
</dbReference>
<keyword evidence="13" id="KW-1185">Reference proteome</keyword>
<evidence type="ECO:0000256" key="1">
    <source>
        <dbReference type="ARBA" id="ARBA00004383"/>
    </source>
</evidence>
<evidence type="ECO:0000256" key="10">
    <source>
        <dbReference type="SAM" id="MobiDB-lite"/>
    </source>
</evidence>
<evidence type="ECO:0000256" key="4">
    <source>
        <dbReference type="ARBA" id="ARBA00022475"/>
    </source>
</evidence>
<dbReference type="STRING" id="1238182.C882_0177"/>
<gene>
    <name evidence="12" type="ORF">C882_0177</name>
</gene>
<dbReference type="InterPro" id="IPR037682">
    <property type="entry name" value="TonB_C"/>
</dbReference>
<evidence type="ECO:0000256" key="3">
    <source>
        <dbReference type="ARBA" id="ARBA00022448"/>
    </source>
</evidence>
<comment type="caution">
    <text evidence="12">The sequence shown here is derived from an EMBL/GenBank/DDBJ whole genome shotgun (WGS) entry which is preliminary data.</text>
</comment>
<organism evidence="12 13">
    <name type="scientific">Caenispirillum salinarum AK4</name>
    <dbReference type="NCBI Taxonomy" id="1238182"/>
    <lineage>
        <taxon>Bacteria</taxon>
        <taxon>Pseudomonadati</taxon>
        <taxon>Pseudomonadota</taxon>
        <taxon>Alphaproteobacteria</taxon>
        <taxon>Rhodospirillales</taxon>
        <taxon>Novispirillaceae</taxon>
        <taxon>Caenispirillum</taxon>
    </lineage>
</organism>
<dbReference type="eggNOG" id="COG0810">
    <property type="taxonomic scope" value="Bacteria"/>
</dbReference>
<dbReference type="InterPro" id="IPR006260">
    <property type="entry name" value="TonB/TolA_C"/>
</dbReference>
<keyword evidence="9" id="KW-0472">Membrane</keyword>
<dbReference type="AlphaFoldDB" id="K9HNP0"/>
<evidence type="ECO:0000259" key="11">
    <source>
        <dbReference type="PROSITE" id="PS52015"/>
    </source>
</evidence>
<comment type="similarity">
    <text evidence="2">Belongs to the TonB family.</text>
</comment>
<proteinExistence type="inferred from homology"/>